<dbReference type="AlphaFoldDB" id="A0A0C1ZHW4"/>
<accession>A0A0C1ZHW4</accession>
<dbReference type="PATRIC" id="fig|1229493.5.peg.1641"/>
<reference evidence="2 3" key="1">
    <citation type="submission" date="2014-07" db="EMBL/GenBank/DDBJ databases">
        <title>Unique and conserved regions in Vibrio harveyi and related species in comparison with the shrimp pathogen Vibrio harveyi CAIM 1792.</title>
        <authorList>
            <person name="Espinoza-Valles I."/>
            <person name="Vora G."/>
            <person name="Leekitcharoenphon P."/>
            <person name="Ussery D."/>
            <person name="Hoj L."/>
            <person name="Gomez-Gil B."/>
        </authorList>
    </citation>
    <scope>NUCLEOTIDE SEQUENCE [LARGE SCALE GENOMIC DNA]</scope>
    <source>
        <strain evidence="3">CAIM 1854 / LMG 25443</strain>
    </source>
</reference>
<dbReference type="InterPro" id="IPR024467">
    <property type="entry name" value="Xre/MbcA/ParS-like_toxin-bd"/>
</dbReference>
<dbReference type="EMBL" id="JPRD01000019">
    <property type="protein sequence ID" value="KIF52751.1"/>
    <property type="molecule type" value="Genomic_DNA"/>
</dbReference>
<sequence>MDSNSEIRKIVLELFVQEELADEWLNTPKWFFDDLTPLEVLQKSEGKEAVLSILNRIRYGDLS</sequence>
<protein>
    <recommendedName>
        <fullName evidence="1">Antitoxin Xre/MbcA/ParS-like toxin-binding domain-containing protein</fullName>
    </recommendedName>
</protein>
<proteinExistence type="predicted"/>
<feature type="domain" description="Antitoxin Xre/MbcA/ParS-like toxin-binding" evidence="1">
    <location>
        <begin position="13"/>
        <end position="60"/>
    </location>
</feature>
<dbReference type="Pfam" id="PF09722">
    <property type="entry name" value="Xre_MbcA_ParS_C"/>
    <property type="match status" value="1"/>
</dbReference>
<comment type="caution">
    <text evidence="2">The sequence shown here is derived from an EMBL/GenBank/DDBJ whole genome shotgun (WGS) entry which is preliminary data.</text>
</comment>
<evidence type="ECO:0000313" key="2">
    <source>
        <dbReference type="EMBL" id="KIF52751.1"/>
    </source>
</evidence>
<gene>
    <name evidence="2" type="ORF">H735_12660</name>
</gene>
<dbReference type="RefSeq" id="WP_020197667.1">
    <property type="nucleotide sequence ID" value="NZ_BAOH01000133.1"/>
</dbReference>
<organism evidence="2 3">
    <name type="scientific">Vibrio owensii CAIM 1854 = LMG 25443</name>
    <dbReference type="NCBI Taxonomy" id="1229493"/>
    <lineage>
        <taxon>Bacteria</taxon>
        <taxon>Pseudomonadati</taxon>
        <taxon>Pseudomonadota</taxon>
        <taxon>Gammaproteobacteria</taxon>
        <taxon>Vibrionales</taxon>
        <taxon>Vibrionaceae</taxon>
        <taxon>Vibrio</taxon>
    </lineage>
</organism>
<name>A0A0C1ZHW4_9VIBR</name>
<evidence type="ECO:0000259" key="1">
    <source>
        <dbReference type="Pfam" id="PF09722"/>
    </source>
</evidence>
<dbReference type="Proteomes" id="UP000031586">
    <property type="component" value="Unassembled WGS sequence"/>
</dbReference>
<evidence type="ECO:0000313" key="3">
    <source>
        <dbReference type="Proteomes" id="UP000031586"/>
    </source>
</evidence>